<dbReference type="Proteomes" id="UP000284557">
    <property type="component" value="Unassembled WGS sequence"/>
</dbReference>
<organism evidence="1 2">
    <name type="scientific">Mycobacteroides abscessus</name>
    <dbReference type="NCBI Taxonomy" id="36809"/>
    <lineage>
        <taxon>Bacteria</taxon>
        <taxon>Bacillati</taxon>
        <taxon>Actinomycetota</taxon>
        <taxon>Actinomycetes</taxon>
        <taxon>Mycobacteriales</taxon>
        <taxon>Mycobacteriaceae</taxon>
        <taxon>Mycobacteroides</taxon>
    </lineage>
</organism>
<evidence type="ECO:0000313" key="1">
    <source>
        <dbReference type="EMBL" id="RIT29578.1"/>
    </source>
</evidence>
<sequence>MYQVSFSQNPNGFHIEGYPNAVKFAQPPDDLSKAYAHLWLHYEDLHFAHQCLSRLAEARPDDRILVQALWHSALVATFKCFQFSKARESLIRNNIYESGIQREVFDYLKNIRNKTVVHDENDWRQVLVGAVINPPSEPSKVEAALCFALSVGAPGQTDITNLGLVVERAIEWVQQQFDTKADSIVDELNTWSYDELTALPDAKLDVPTAASVGNTRNTPRR</sequence>
<comment type="caution">
    <text evidence="1">The sequence shown here is derived from an EMBL/GenBank/DDBJ whole genome shotgun (WGS) entry which is preliminary data.</text>
</comment>
<accession>A0ABD7HHJ9</accession>
<protein>
    <submittedName>
        <fullName evidence="1">Uncharacterized protein</fullName>
    </submittedName>
</protein>
<dbReference type="AlphaFoldDB" id="A0ABD7HHJ9"/>
<proteinExistence type="predicted"/>
<name>A0ABD7HHJ9_9MYCO</name>
<reference evidence="1 2" key="1">
    <citation type="submission" date="2018-08" db="EMBL/GenBank/DDBJ databases">
        <title>Linezolid Resistance in Mycobacterium abscessus: MIC Distribution and Comprehensive Investigation of Resistance Mechanisms.</title>
        <authorList>
            <person name="Ye M."/>
            <person name="Xu L."/>
            <person name="Zou Y."/>
            <person name="Li B."/>
            <person name="Guo Q."/>
            <person name="Zhang Y."/>
            <person name="Zhan M."/>
            <person name="Xu B."/>
            <person name="Yu F."/>
            <person name="Zhang Z."/>
            <person name="Chu H."/>
        </authorList>
    </citation>
    <scope>NUCLEOTIDE SEQUENCE [LARGE SCALE GENOMIC DNA]</scope>
    <source>
        <strain evidence="1 2">G143</strain>
    </source>
</reference>
<gene>
    <name evidence="1" type="ORF">D2E76_24990</name>
</gene>
<evidence type="ECO:0000313" key="2">
    <source>
        <dbReference type="Proteomes" id="UP000284557"/>
    </source>
</evidence>
<dbReference type="EMBL" id="QXBN01000030">
    <property type="protein sequence ID" value="RIT29578.1"/>
    <property type="molecule type" value="Genomic_DNA"/>
</dbReference>